<dbReference type="PROSITE" id="PS00135">
    <property type="entry name" value="TRYPSIN_SER"/>
    <property type="match status" value="1"/>
</dbReference>
<dbReference type="InterPro" id="IPR018114">
    <property type="entry name" value="TRYPSIN_HIS"/>
</dbReference>
<dbReference type="Pfam" id="PF00089">
    <property type="entry name" value="Trypsin"/>
    <property type="match status" value="1"/>
</dbReference>
<dbReference type="PRINTS" id="PR00722">
    <property type="entry name" value="CHYMOTRYPSIN"/>
</dbReference>
<keyword evidence="3" id="KW-0720">Serine protease</keyword>
<dbReference type="GO" id="GO:0004252">
    <property type="term" value="F:serine-type endopeptidase activity"/>
    <property type="evidence" value="ECO:0007669"/>
    <property type="project" value="InterPro"/>
</dbReference>
<dbReference type="PANTHER" id="PTHR24276">
    <property type="entry name" value="POLYSERASE-RELATED"/>
    <property type="match status" value="1"/>
</dbReference>
<dbReference type="SUPFAM" id="SSF50494">
    <property type="entry name" value="Trypsin-like serine proteases"/>
    <property type="match status" value="1"/>
</dbReference>
<keyword evidence="3" id="KW-0645">Protease</keyword>
<dbReference type="CDD" id="cd00190">
    <property type="entry name" value="Tryp_SPc"/>
    <property type="match status" value="1"/>
</dbReference>
<gene>
    <name evidence="6" type="ORF">AYI70_g4968</name>
</gene>
<keyword evidence="4" id="KW-0732">Signal</keyword>
<feature type="chain" id="PRO_5012028707" evidence="4">
    <location>
        <begin position="22"/>
        <end position="303"/>
    </location>
</feature>
<dbReference type="GO" id="GO:0006508">
    <property type="term" value="P:proteolysis"/>
    <property type="evidence" value="ECO:0007669"/>
    <property type="project" value="UniProtKB-KW"/>
</dbReference>
<sequence>MKFLQRAIIALTITAISYVQGNNKTRIIGGVSSPIDVYPYATFIVDKTSGIVCGGTLIDKNWVLTAAHCMVDTNIENVRVIIGPKNIRKDQGVVIKTKYLHDKYDKVTQDNDICLLELKEPSNAIPAVIDTKVVQDNLVLRAIGWGIESNGSLQPSNQLMQVDLMTISTDECRKNFTPFVGNADGKQICTGKTPGRDTCLGDSGGALLRNIGISVPATPITIGNSTPINGTEIISNKDLGSNISNTASKFKLVGITSFGAWPVSSKNVGLCASSDVIGIYTSVAKYLDFINSTTGLKLPLAES</sequence>
<protein>
    <submittedName>
        <fullName evidence="6">Trypsin 5G1</fullName>
    </submittedName>
</protein>
<dbReference type="SMART" id="SM00020">
    <property type="entry name" value="Tryp_SPc"/>
    <property type="match status" value="1"/>
</dbReference>
<dbReference type="PROSITE" id="PS00134">
    <property type="entry name" value="TRYPSIN_HIS"/>
    <property type="match status" value="1"/>
</dbReference>
<dbReference type="STRING" id="133412.A0A1R1XWS6"/>
<evidence type="ECO:0000256" key="1">
    <source>
        <dbReference type="ARBA" id="ARBA00007664"/>
    </source>
</evidence>
<comment type="caution">
    <text evidence="6">The sequence shown here is derived from an EMBL/GenBank/DDBJ whole genome shotgun (WGS) entry which is preliminary data.</text>
</comment>
<feature type="signal peptide" evidence="4">
    <location>
        <begin position="1"/>
        <end position="21"/>
    </location>
</feature>
<dbReference type="EMBL" id="LSSN01001589">
    <property type="protein sequence ID" value="OMJ19058.1"/>
    <property type="molecule type" value="Genomic_DNA"/>
</dbReference>
<dbReference type="PANTHER" id="PTHR24276:SF91">
    <property type="entry name" value="AT26814P-RELATED"/>
    <property type="match status" value="1"/>
</dbReference>
<organism evidence="6 7">
    <name type="scientific">Smittium culicis</name>
    <dbReference type="NCBI Taxonomy" id="133412"/>
    <lineage>
        <taxon>Eukaryota</taxon>
        <taxon>Fungi</taxon>
        <taxon>Fungi incertae sedis</taxon>
        <taxon>Zoopagomycota</taxon>
        <taxon>Kickxellomycotina</taxon>
        <taxon>Harpellomycetes</taxon>
        <taxon>Harpellales</taxon>
        <taxon>Legeriomycetaceae</taxon>
        <taxon>Smittium</taxon>
    </lineage>
</organism>
<comment type="similarity">
    <text evidence="1">Belongs to the peptidase S1 family.</text>
</comment>
<dbReference type="Gene3D" id="2.40.10.10">
    <property type="entry name" value="Trypsin-like serine proteases"/>
    <property type="match status" value="1"/>
</dbReference>
<evidence type="ECO:0000256" key="2">
    <source>
        <dbReference type="ARBA" id="ARBA00023157"/>
    </source>
</evidence>
<dbReference type="Proteomes" id="UP000187283">
    <property type="component" value="Unassembled WGS sequence"/>
</dbReference>
<reference evidence="6 7" key="1">
    <citation type="submission" date="2017-01" db="EMBL/GenBank/DDBJ databases">
        <authorList>
            <person name="Mah S.A."/>
            <person name="Swanson W.J."/>
            <person name="Moy G.W."/>
            <person name="Vacquier V.D."/>
        </authorList>
    </citation>
    <scope>NUCLEOTIDE SEQUENCE [LARGE SCALE GENOMIC DNA]</scope>
    <source>
        <strain evidence="6 7">GSMNP</strain>
    </source>
</reference>
<proteinExistence type="inferred from homology"/>
<evidence type="ECO:0000256" key="4">
    <source>
        <dbReference type="SAM" id="SignalP"/>
    </source>
</evidence>
<dbReference type="InterPro" id="IPR009003">
    <property type="entry name" value="Peptidase_S1_PA"/>
</dbReference>
<dbReference type="InterPro" id="IPR050430">
    <property type="entry name" value="Peptidase_S1"/>
</dbReference>
<dbReference type="InterPro" id="IPR001314">
    <property type="entry name" value="Peptidase_S1A"/>
</dbReference>
<evidence type="ECO:0000313" key="6">
    <source>
        <dbReference type="EMBL" id="OMJ19058.1"/>
    </source>
</evidence>
<keyword evidence="2" id="KW-1015">Disulfide bond</keyword>
<name>A0A1R1XWS6_9FUNG</name>
<keyword evidence="3" id="KW-0378">Hydrolase</keyword>
<dbReference type="AlphaFoldDB" id="A0A1R1XWS6"/>
<dbReference type="InterPro" id="IPR001254">
    <property type="entry name" value="Trypsin_dom"/>
</dbReference>
<dbReference type="FunFam" id="2.40.10.10:FF:000068">
    <property type="entry name" value="transmembrane protease serine 2"/>
    <property type="match status" value="1"/>
</dbReference>
<dbReference type="OrthoDB" id="6380398at2759"/>
<dbReference type="InterPro" id="IPR033116">
    <property type="entry name" value="TRYPSIN_SER"/>
</dbReference>
<accession>A0A1R1XWS6</accession>
<keyword evidence="7" id="KW-1185">Reference proteome</keyword>
<dbReference type="PROSITE" id="PS50240">
    <property type="entry name" value="TRYPSIN_DOM"/>
    <property type="match status" value="1"/>
</dbReference>
<dbReference type="InterPro" id="IPR043504">
    <property type="entry name" value="Peptidase_S1_PA_chymotrypsin"/>
</dbReference>
<evidence type="ECO:0000256" key="3">
    <source>
        <dbReference type="RuleBase" id="RU363034"/>
    </source>
</evidence>
<evidence type="ECO:0000313" key="7">
    <source>
        <dbReference type="Proteomes" id="UP000187283"/>
    </source>
</evidence>
<feature type="domain" description="Peptidase S1" evidence="5">
    <location>
        <begin position="27"/>
        <end position="295"/>
    </location>
</feature>
<evidence type="ECO:0000259" key="5">
    <source>
        <dbReference type="PROSITE" id="PS50240"/>
    </source>
</evidence>